<name>A0A1I5UZP4_9RHOB</name>
<feature type="transmembrane region" description="Helical" evidence="1">
    <location>
        <begin position="37"/>
        <end position="57"/>
    </location>
</feature>
<dbReference type="STRING" id="93684.SAMN05421853_101251"/>
<feature type="transmembrane region" description="Helical" evidence="1">
    <location>
        <begin position="93"/>
        <end position="115"/>
    </location>
</feature>
<dbReference type="RefSeq" id="WP_093008970.1">
    <property type="nucleotide sequence ID" value="NZ_FOXV01000001.1"/>
</dbReference>
<dbReference type="InterPro" id="IPR037185">
    <property type="entry name" value="EmrE-like"/>
</dbReference>
<dbReference type="SUPFAM" id="SSF103481">
    <property type="entry name" value="Multidrug resistance efflux transporter EmrE"/>
    <property type="match status" value="1"/>
</dbReference>
<keyword evidence="1" id="KW-0472">Membrane</keyword>
<feature type="transmembrane region" description="Helical" evidence="1">
    <location>
        <begin position="122"/>
        <end position="141"/>
    </location>
</feature>
<feature type="transmembrane region" description="Helical" evidence="1">
    <location>
        <begin position="243"/>
        <end position="261"/>
    </location>
</feature>
<keyword evidence="4" id="KW-1185">Reference proteome</keyword>
<proteinExistence type="predicted"/>
<keyword evidence="1" id="KW-0812">Transmembrane</keyword>
<dbReference type="Proteomes" id="UP000243106">
    <property type="component" value="Unassembled WGS sequence"/>
</dbReference>
<feature type="transmembrane region" description="Helical" evidence="1">
    <location>
        <begin position="9"/>
        <end position="25"/>
    </location>
</feature>
<dbReference type="Pfam" id="PF00892">
    <property type="entry name" value="EamA"/>
    <property type="match status" value="1"/>
</dbReference>
<protein>
    <submittedName>
        <fullName evidence="3">EamA domain-containing membrane protein RarD</fullName>
    </submittedName>
</protein>
<accession>A0A1I5UZP4</accession>
<feature type="transmembrane region" description="Helical" evidence="1">
    <location>
        <begin position="178"/>
        <end position="200"/>
    </location>
</feature>
<feature type="transmembrane region" description="Helical" evidence="1">
    <location>
        <begin position="153"/>
        <end position="171"/>
    </location>
</feature>
<sequence>MTDTQTKRATLMVIAAGTLWGFYWVPVRALDAAGLPGAWGTALIVAIAALSLVPHAIRQFGTLRRADRAALAYIALGGAGFVLYSVGLVYGRIAVIILLFFLTPVWSTLIGRVVMGWATPRLRIAAIVTGILGLGIMLGAGGGLPVPRGIGEWMALLSGITWAIATIGIRVRPAVPPGLASFVFAAGATLCALALAPFLSGLPTPNDALLPALPWAVAAGTIWWAACMAGLMWATVRLDPPRVGILLMIEVLVGTASAAWLAGEVPLPQELVGGALVLIAGILEVWPVRKRTVVAH</sequence>
<evidence type="ECO:0000313" key="3">
    <source>
        <dbReference type="EMBL" id="SFQ00715.1"/>
    </source>
</evidence>
<dbReference type="GO" id="GO:0016020">
    <property type="term" value="C:membrane"/>
    <property type="evidence" value="ECO:0007669"/>
    <property type="project" value="InterPro"/>
</dbReference>
<keyword evidence="1" id="KW-1133">Transmembrane helix</keyword>
<organism evidence="3 4">
    <name type="scientific">Roseivivax halotolerans</name>
    <dbReference type="NCBI Taxonomy" id="93684"/>
    <lineage>
        <taxon>Bacteria</taxon>
        <taxon>Pseudomonadati</taxon>
        <taxon>Pseudomonadota</taxon>
        <taxon>Alphaproteobacteria</taxon>
        <taxon>Rhodobacterales</taxon>
        <taxon>Roseobacteraceae</taxon>
        <taxon>Roseivivax</taxon>
    </lineage>
</organism>
<dbReference type="EMBL" id="FOXV01000001">
    <property type="protein sequence ID" value="SFQ00715.1"/>
    <property type="molecule type" value="Genomic_DNA"/>
</dbReference>
<feature type="transmembrane region" description="Helical" evidence="1">
    <location>
        <begin position="69"/>
        <end position="87"/>
    </location>
</feature>
<evidence type="ECO:0000256" key="1">
    <source>
        <dbReference type="SAM" id="Phobius"/>
    </source>
</evidence>
<dbReference type="InterPro" id="IPR000620">
    <property type="entry name" value="EamA_dom"/>
</dbReference>
<evidence type="ECO:0000313" key="4">
    <source>
        <dbReference type="Proteomes" id="UP000243106"/>
    </source>
</evidence>
<feature type="transmembrane region" description="Helical" evidence="1">
    <location>
        <begin position="267"/>
        <end position="286"/>
    </location>
</feature>
<feature type="transmembrane region" description="Helical" evidence="1">
    <location>
        <begin position="212"/>
        <end position="236"/>
    </location>
</feature>
<dbReference type="AlphaFoldDB" id="A0A1I5UZP4"/>
<feature type="domain" description="EamA" evidence="2">
    <location>
        <begin position="9"/>
        <end position="137"/>
    </location>
</feature>
<evidence type="ECO:0000259" key="2">
    <source>
        <dbReference type="Pfam" id="PF00892"/>
    </source>
</evidence>
<reference evidence="4" key="1">
    <citation type="submission" date="2016-10" db="EMBL/GenBank/DDBJ databases">
        <authorList>
            <person name="Varghese N."/>
            <person name="Submissions S."/>
        </authorList>
    </citation>
    <scope>NUCLEOTIDE SEQUENCE [LARGE SCALE GENOMIC DNA]</scope>
    <source>
        <strain evidence="4">JCM 10271</strain>
    </source>
</reference>
<gene>
    <name evidence="3" type="ORF">SAMN05421853_101251</name>
</gene>